<dbReference type="EMBL" id="JBHEZX010000008">
    <property type="protein sequence ID" value="MFC1411757.1"/>
    <property type="molecule type" value="Genomic_DNA"/>
</dbReference>
<dbReference type="InterPro" id="IPR036182">
    <property type="entry name" value="PCuAC_sf"/>
</dbReference>
<protein>
    <submittedName>
        <fullName evidence="1">Copper chaperone PCu(A)C</fullName>
    </submittedName>
</protein>
<comment type="caution">
    <text evidence="1">The sequence shown here is derived from an EMBL/GenBank/DDBJ whole genome shotgun (WGS) entry which is preliminary data.</text>
</comment>
<dbReference type="InterPro" id="IPR058248">
    <property type="entry name" value="Lxx211020-like"/>
</dbReference>
<evidence type="ECO:0000313" key="1">
    <source>
        <dbReference type="EMBL" id="MFC1411757.1"/>
    </source>
</evidence>
<dbReference type="PANTHER" id="PTHR36302:SF1">
    <property type="entry name" value="COPPER CHAPERONE PCU(A)C"/>
    <property type="match status" value="1"/>
</dbReference>
<evidence type="ECO:0000313" key="2">
    <source>
        <dbReference type="Proteomes" id="UP001592582"/>
    </source>
</evidence>
<reference evidence="1 2" key="1">
    <citation type="submission" date="2024-09" db="EMBL/GenBank/DDBJ databases">
        <authorList>
            <person name="Lee S.D."/>
        </authorList>
    </citation>
    <scope>NUCLEOTIDE SEQUENCE [LARGE SCALE GENOMIC DNA]</scope>
    <source>
        <strain evidence="1 2">N1-1</strain>
    </source>
</reference>
<dbReference type="Gene3D" id="2.60.40.1890">
    <property type="entry name" value="PCu(A)C copper chaperone"/>
    <property type="match status" value="1"/>
</dbReference>
<name>A0ABV6VDU0_9ACTN</name>
<gene>
    <name evidence="1" type="ORF">ACEZDG_21045</name>
</gene>
<dbReference type="InterPro" id="IPR007410">
    <property type="entry name" value="LpqE-like"/>
</dbReference>
<dbReference type="PANTHER" id="PTHR36302">
    <property type="entry name" value="BLR7088 PROTEIN"/>
    <property type="match status" value="1"/>
</dbReference>
<sequence length="216" mass="22574">MNPEPDAAPQTAQPQTAEERELAALEQEADLLEARAQRRGGLPRLRRALQVQAPVLVALAVVMLLWGRSTPQQATAATPSPPLIGMTDAHLDPPSSSGGPVYAYVTVRNNGGTADKLVGASSPWAGKITVVNGASAAAVPWITVPAHGSVTLKADAQRLALSDLKRVPKLGDTIQLDLNFATSGTVYVFAPVGPVGSLTVLDVVNAMKHMDQLPPE</sequence>
<dbReference type="Pfam" id="PF04314">
    <property type="entry name" value="PCuAC"/>
    <property type="match status" value="1"/>
</dbReference>
<dbReference type="SUPFAM" id="SSF110087">
    <property type="entry name" value="DR1885-like metal-binding protein"/>
    <property type="match status" value="1"/>
</dbReference>
<organism evidence="1 2">
    <name type="scientific">Streptacidiphilus alkalitolerans</name>
    <dbReference type="NCBI Taxonomy" id="3342712"/>
    <lineage>
        <taxon>Bacteria</taxon>
        <taxon>Bacillati</taxon>
        <taxon>Actinomycetota</taxon>
        <taxon>Actinomycetes</taxon>
        <taxon>Kitasatosporales</taxon>
        <taxon>Streptomycetaceae</taxon>
        <taxon>Streptacidiphilus</taxon>
    </lineage>
</organism>
<proteinExistence type="predicted"/>
<dbReference type="Proteomes" id="UP001592582">
    <property type="component" value="Unassembled WGS sequence"/>
</dbReference>
<accession>A0ABV6VDU0</accession>
<keyword evidence="2" id="KW-1185">Reference proteome</keyword>